<sequence length="459" mass="52355">MAAVTRPQLEARARELGVDLTAVDLDSITLPADAGDFPCSNDDDDDDDDEVLLLESDVGPPPELETGFGNVIIVDNLPIVPAEKFERLQCVMRAIYGQIGVIKEGGLWIPILYTTYGYCFIEYATPKEAELARRKTNLYALDRFHKFQVNMFDDFDKYIKVPDQWTLPDEIKQYTPAPNLHKWLMDGKARDQFVIRVGTSTEVYWNDVVPELAYQKQRWTDSFVEWSPLGTYLATVHRQGAQVVSGCKMYWQNNGEYLAVQVDRHAEAERRTCCTSLELFRIKERGIPREVFELDKKNDNIVAFAWEPRGSRFAVIHSDGFKHDISFYSMHSADDVSRVSKLTTLKDRQADALFWSPAGNCTYNVDDLETMATREHPMATDVMWDPTGRFIATASLGHEMGNDIRVWSFTGKQIYKASKEQFSQFQWRPRPPSLLTPAKEMEISTQPTEKAELLVSASS</sequence>
<evidence type="ECO:0000256" key="1">
    <source>
        <dbReference type="ARBA" id="ARBA00004496"/>
    </source>
</evidence>
<organism evidence="8">
    <name type="scientific">Triticum aestivum</name>
    <name type="common">Wheat</name>
    <dbReference type="NCBI Taxonomy" id="4565"/>
    <lineage>
        <taxon>Eukaryota</taxon>
        <taxon>Viridiplantae</taxon>
        <taxon>Streptophyta</taxon>
        <taxon>Embryophyta</taxon>
        <taxon>Tracheophyta</taxon>
        <taxon>Spermatophyta</taxon>
        <taxon>Magnoliopsida</taxon>
        <taxon>Liliopsida</taxon>
        <taxon>Poales</taxon>
        <taxon>Poaceae</taxon>
        <taxon>BOP clade</taxon>
        <taxon>Pooideae</taxon>
        <taxon>Triticodae</taxon>
        <taxon>Triticeae</taxon>
        <taxon>Triticinae</taxon>
        <taxon>Triticum</taxon>
    </lineage>
</organism>
<dbReference type="PANTHER" id="PTHR14068:SF0">
    <property type="entry name" value="EUKARYOTIC TRANSLATION INITIATION FACTOR 3 SUBUNIT B"/>
    <property type="match status" value="1"/>
</dbReference>
<dbReference type="Proteomes" id="UP000019116">
    <property type="component" value="Chromosome 6D"/>
</dbReference>
<keyword evidence="5" id="KW-0648">Protein biosynthesis</keyword>
<evidence type="ECO:0000259" key="7">
    <source>
        <dbReference type="Pfam" id="PF08662"/>
    </source>
</evidence>
<dbReference type="Gene3D" id="3.30.70.330">
    <property type="match status" value="1"/>
</dbReference>
<dbReference type="InterPro" id="IPR034363">
    <property type="entry name" value="eIF3B_RRM"/>
</dbReference>
<evidence type="ECO:0000256" key="5">
    <source>
        <dbReference type="ARBA" id="ARBA00022917"/>
    </source>
</evidence>
<dbReference type="AlphaFoldDB" id="A0A3B6QLL7"/>
<evidence type="ECO:0000256" key="6">
    <source>
        <dbReference type="SAM" id="MobiDB-lite"/>
    </source>
</evidence>
<dbReference type="FunFam" id="3.30.70.330:FF:000235">
    <property type="entry name" value="Eukaryotic translation initiation factor 3 subunit B"/>
    <property type="match status" value="1"/>
</dbReference>
<dbReference type="Pfam" id="PF08662">
    <property type="entry name" value="eIF2A"/>
    <property type="match status" value="1"/>
</dbReference>
<dbReference type="EnsemblPlants" id="TraesCS6D02G406100.1">
    <property type="protein sequence ID" value="TraesCS6D02G406100.1"/>
    <property type="gene ID" value="TraesCS6D02G406100"/>
</dbReference>
<dbReference type="OrthoDB" id="10250414at2759"/>
<dbReference type="InterPro" id="IPR013979">
    <property type="entry name" value="TIF_beta_prop-like"/>
</dbReference>
<name>A0A3B6QLL7_WHEAT</name>
<reference evidence="8" key="2">
    <citation type="submission" date="2018-10" db="UniProtKB">
        <authorList>
            <consortium name="EnsemblPlants"/>
        </authorList>
    </citation>
    <scope>IDENTIFICATION</scope>
</reference>
<dbReference type="Gramene" id="TraesCS6D03G0929900.1">
    <property type="protein sequence ID" value="TraesCS6D03G0929900.1.CDS"/>
    <property type="gene ID" value="TraesCS6D03G0929900"/>
</dbReference>
<dbReference type="Gramene" id="TraesCLE_scaffold_069433_01G000300.1">
    <property type="protein sequence ID" value="TraesCLE_scaffold_069433_01G000300.1"/>
    <property type="gene ID" value="TraesCLE_scaffold_069433_01G000300"/>
</dbReference>
<protein>
    <submittedName>
        <fullName evidence="8">Eukaryotic translation initiation factor 3 subunit B</fullName>
    </submittedName>
</protein>
<dbReference type="CDD" id="cd12278">
    <property type="entry name" value="RRM_eIF3B"/>
    <property type="match status" value="1"/>
</dbReference>
<dbReference type="PANTHER" id="PTHR14068">
    <property type="entry name" value="EUKARYOTIC TRANSLATION INITIATION FACTOR 3 EIF3 -RELATED"/>
    <property type="match status" value="1"/>
</dbReference>
<dbReference type="GO" id="GO:0003743">
    <property type="term" value="F:translation initiation factor activity"/>
    <property type="evidence" value="ECO:0007669"/>
    <property type="project" value="UniProtKB-KW"/>
</dbReference>
<dbReference type="InterPro" id="IPR011400">
    <property type="entry name" value="EIF3B"/>
</dbReference>
<dbReference type="Gene3D" id="2.130.10.10">
    <property type="entry name" value="YVTN repeat-like/Quinoprotein amine dehydrogenase"/>
    <property type="match status" value="1"/>
</dbReference>
<dbReference type="GO" id="GO:0005852">
    <property type="term" value="C:eukaryotic translation initiation factor 3 complex"/>
    <property type="evidence" value="ECO:0007669"/>
    <property type="project" value="InterPro"/>
</dbReference>
<dbReference type="InterPro" id="IPR012677">
    <property type="entry name" value="Nucleotide-bd_a/b_plait_sf"/>
</dbReference>
<keyword evidence="3" id="KW-0396">Initiation factor</keyword>
<dbReference type="SUPFAM" id="SSF82171">
    <property type="entry name" value="DPP6 N-terminal domain-like"/>
    <property type="match status" value="1"/>
</dbReference>
<dbReference type="Gramene" id="TraesCS6D02G406100.1">
    <property type="protein sequence ID" value="TraesCS6D02G406100.1"/>
    <property type="gene ID" value="TraesCS6D02G406100"/>
</dbReference>
<accession>A0A3B6QLL7</accession>
<dbReference type="STRING" id="4565.A0A3B6QLL7"/>
<keyword evidence="4" id="KW-0694">RNA-binding</keyword>
<evidence type="ECO:0000313" key="8">
    <source>
        <dbReference type="EnsemblPlants" id="TraesCS6D02G406100.1"/>
    </source>
</evidence>
<proteinExistence type="predicted"/>
<evidence type="ECO:0000256" key="2">
    <source>
        <dbReference type="ARBA" id="ARBA00022490"/>
    </source>
</evidence>
<keyword evidence="2" id="KW-0963">Cytoplasm</keyword>
<feature type="domain" description="Translation initiation factor beta propellor-like" evidence="7">
    <location>
        <begin position="245"/>
        <end position="424"/>
    </location>
</feature>
<feature type="region of interest" description="Disordered" evidence="6">
    <location>
        <begin position="426"/>
        <end position="459"/>
    </location>
</feature>
<evidence type="ECO:0000256" key="3">
    <source>
        <dbReference type="ARBA" id="ARBA00022540"/>
    </source>
</evidence>
<dbReference type="SMR" id="A0A3B6QLL7"/>
<dbReference type="InterPro" id="IPR015943">
    <property type="entry name" value="WD40/YVTN_repeat-like_dom_sf"/>
</dbReference>
<dbReference type="GO" id="GO:0003723">
    <property type="term" value="F:RNA binding"/>
    <property type="evidence" value="ECO:0007669"/>
    <property type="project" value="UniProtKB-KW"/>
</dbReference>
<dbReference type="GO" id="GO:0031369">
    <property type="term" value="F:translation initiation factor binding"/>
    <property type="evidence" value="ECO:0007669"/>
    <property type="project" value="InterPro"/>
</dbReference>
<evidence type="ECO:0000256" key="4">
    <source>
        <dbReference type="ARBA" id="ARBA00022884"/>
    </source>
</evidence>
<evidence type="ECO:0000313" key="9">
    <source>
        <dbReference type="Proteomes" id="UP000019116"/>
    </source>
</evidence>
<reference evidence="8" key="1">
    <citation type="submission" date="2018-08" db="EMBL/GenBank/DDBJ databases">
        <authorList>
            <person name="Rossello M."/>
        </authorList>
    </citation>
    <scope>NUCLEOTIDE SEQUENCE [LARGE SCALE GENOMIC DNA]</scope>
    <source>
        <strain evidence="8">cv. Chinese Spring</strain>
    </source>
</reference>
<keyword evidence="9" id="KW-1185">Reference proteome</keyword>
<comment type="subcellular location">
    <subcellularLocation>
        <location evidence="1">Cytoplasm</location>
    </subcellularLocation>
</comment>